<dbReference type="EMBL" id="ML978074">
    <property type="protein sequence ID" value="KAF2011450.1"/>
    <property type="molecule type" value="Genomic_DNA"/>
</dbReference>
<feature type="domain" description="Alpha/beta hydrolase fold-3" evidence="2">
    <location>
        <begin position="106"/>
        <end position="330"/>
    </location>
</feature>
<dbReference type="Proteomes" id="UP000799778">
    <property type="component" value="Unassembled WGS sequence"/>
</dbReference>
<dbReference type="PANTHER" id="PTHR48081">
    <property type="entry name" value="AB HYDROLASE SUPERFAMILY PROTEIN C4A8.06C"/>
    <property type="match status" value="1"/>
</dbReference>
<dbReference type="InterPro" id="IPR029058">
    <property type="entry name" value="AB_hydrolase_fold"/>
</dbReference>
<gene>
    <name evidence="3" type="ORF">BU24DRAFT_443778</name>
</gene>
<dbReference type="PANTHER" id="PTHR48081:SF31">
    <property type="entry name" value="STERYL ACETYL HYDROLASE MUG81-RELATED"/>
    <property type="match status" value="1"/>
</dbReference>
<keyword evidence="4" id="KW-1185">Reference proteome</keyword>
<dbReference type="Gene3D" id="3.40.50.1820">
    <property type="entry name" value="alpha/beta hydrolase"/>
    <property type="match status" value="1"/>
</dbReference>
<evidence type="ECO:0000259" key="2">
    <source>
        <dbReference type="Pfam" id="PF07859"/>
    </source>
</evidence>
<evidence type="ECO:0000313" key="3">
    <source>
        <dbReference type="EMBL" id="KAF2011450.1"/>
    </source>
</evidence>
<evidence type="ECO:0000313" key="4">
    <source>
        <dbReference type="Proteomes" id="UP000799778"/>
    </source>
</evidence>
<reference evidence="3" key="1">
    <citation type="journal article" date="2020" name="Stud. Mycol.">
        <title>101 Dothideomycetes genomes: a test case for predicting lifestyles and emergence of pathogens.</title>
        <authorList>
            <person name="Haridas S."/>
            <person name="Albert R."/>
            <person name="Binder M."/>
            <person name="Bloem J."/>
            <person name="Labutti K."/>
            <person name="Salamov A."/>
            <person name="Andreopoulos B."/>
            <person name="Baker S."/>
            <person name="Barry K."/>
            <person name="Bills G."/>
            <person name="Bluhm B."/>
            <person name="Cannon C."/>
            <person name="Castanera R."/>
            <person name="Culley D."/>
            <person name="Daum C."/>
            <person name="Ezra D."/>
            <person name="Gonzalez J."/>
            <person name="Henrissat B."/>
            <person name="Kuo A."/>
            <person name="Liang C."/>
            <person name="Lipzen A."/>
            <person name="Lutzoni F."/>
            <person name="Magnuson J."/>
            <person name="Mondo S."/>
            <person name="Nolan M."/>
            <person name="Ohm R."/>
            <person name="Pangilinan J."/>
            <person name="Park H.-J."/>
            <person name="Ramirez L."/>
            <person name="Alfaro M."/>
            <person name="Sun H."/>
            <person name="Tritt A."/>
            <person name="Yoshinaga Y."/>
            <person name="Zwiers L.-H."/>
            <person name="Turgeon B."/>
            <person name="Goodwin S."/>
            <person name="Spatafora J."/>
            <person name="Crous P."/>
            <person name="Grigoriev I."/>
        </authorList>
    </citation>
    <scope>NUCLEOTIDE SEQUENCE</scope>
    <source>
        <strain evidence="3">CBS 175.79</strain>
    </source>
</reference>
<protein>
    <submittedName>
        <fullName evidence="3">Alpha/beta-hydrolase</fullName>
    </submittedName>
</protein>
<dbReference type="InterPro" id="IPR050300">
    <property type="entry name" value="GDXG_lipolytic_enzyme"/>
</dbReference>
<dbReference type="RefSeq" id="XP_033379789.1">
    <property type="nucleotide sequence ID" value="XM_033530602.1"/>
</dbReference>
<sequence length="361" mass="39088">MADQQVSKLGIASVTLKATLAASARLWTSPFKGEKGAHTYFKDVMFAMVRTQLGNLTLAQDRHLNASTTEQYLKSAKDLGFAPESTTLPSGIQGHWIGNKNAKKVILYYHGGGYVVGASAGHFSYLVQIKDLLVAQGVDVGILIPAYDLAPEKTYPNQLRQGVDALRYLIEIEGRSPEDITLGGDSAGGNLTLGVLSHLTHPHPDIPALNLPTRLHAALLISPWCSFNVHTKAYAENAERDMLDDRVLSRWSGAFLGSDSPFAGDFYNEPVLAPAWWWEGTAGVVEEVLFWGGSYEVLIDGIEETAKRFQQGYGGKGGKVAVVISPKAAHVEPVVENILGYKKDSGTGSRIVIGDWLKAKL</sequence>
<dbReference type="AlphaFoldDB" id="A0A6A5XEV1"/>
<dbReference type="SUPFAM" id="SSF53474">
    <property type="entry name" value="alpha/beta-Hydrolases"/>
    <property type="match status" value="1"/>
</dbReference>
<dbReference type="GeneID" id="54287999"/>
<keyword evidence="1 3" id="KW-0378">Hydrolase</keyword>
<name>A0A6A5XEV1_9PLEO</name>
<dbReference type="GO" id="GO:0016787">
    <property type="term" value="F:hydrolase activity"/>
    <property type="evidence" value="ECO:0007669"/>
    <property type="project" value="UniProtKB-KW"/>
</dbReference>
<proteinExistence type="predicted"/>
<organism evidence="3 4">
    <name type="scientific">Aaosphaeria arxii CBS 175.79</name>
    <dbReference type="NCBI Taxonomy" id="1450172"/>
    <lineage>
        <taxon>Eukaryota</taxon>
        <taxon>Fungi</taxon>
        <taxon>Dikarya</taxon>
        <taxon>Ascomycota</taxon>
        <taxon>Pezizomycotina</taxon>
        <taxon>Dothideomycetes</taxon>
        <taxon>Pleosporomycetidae</taxon>
        <taxon>Pleosporales</taxon>
        <taxon>Pleosporales incertae sedis</taxon>
        <taxon>Aaosphaeria</taxon>
    </lineage>
</organism>
<dbReference type="OrthoDB" id="2152029at2759"/>
<dbReference type="Pfam" id="PF07859">
    <property type="entry name" value="Abhydrolase_3"/>
    <property type="match status" value="1"/>
</dbReference>
<evidence type="ECO:0000256" key="1">
    <source>
        <dbReference type="ARBA" id="ARBA00022801"/>
    </source>
</evidence>
<accession>A0A6A5XEV1</accession>
<dbReference type="InterPro" id="IPR013094">
    <property type="entry name" value="AB_hydrolase_3"/>
</dbReference>